<organism evidence="3 4">
    <name type="scientific">Aeromonas salmonicida (strain A449)</name>
    <dbReference type="NCBI Taxonomy" id="382245"/>
    <lineage>
        <taxon>Bacteria</taxon>
        <taxon>Pseudomonadati</taxon>
        <taxon>Pseudomonadota</taxon>
        <taxon>Gammaproteobacteria</taxon>
        <taxon>Aeromonadales</taxon>
        <taxon>Aeromonadaceae</taxon>
        <taxon>Aeromonas</taxon>
    </lineage>
</organism>
<gene>
    <name evidence="3" type="ordered locus">ASA_2402</name>
</gene>
<evidence type="ECO:0000313" key="4">
    <source>
        <dbReference type="Proteomes" id="UP000000225"/>
    </source>
</evidence>
<evidence type="ECO:0000256" key="1">
    <source>
        <dbReference type="ARBA" id="ARBA00022801"/>
    </source>
</evidence>
<sequence>MRRLGGNMDSVRVAVLQMVSGDDLDHNLTQAEALLRQAAAEGAEFALLPEYFYLMPADERARVALAAPVSDHPLLAWAQGLARELGIWLLAGTLPLESDEPGKMHNSSLLIDPQGALASRYDKLHLFGFCTGQEQYDEAATMSPGREVVSHPLPWGMLRFGICYDLRFPELFRLDPAPDFIALPAAFTHTTGLAHWELLLRARAVENLAFVLASAQGGHHPGGRRTFGHSMIIDPWGQVLARVEEGHGMAIATLDLAAQRKVRSQLPALSHRKISVGPASRHNS</sequence>
<name>A4SNH5_AERS4</name>
<dbReference type="PANTHER" id="PTHR23088:SF27">
    <property type="entry name" value="DEAMINATED GLUTATHIONE AMIDASE"/>
    <property type="match status" value="1"/>
</dbReference>
<feature type="domain" description="CN hydrolase" evidence="2">
    <location>
        <begin position="11"/>
        <end position="256"/>
    </location>
</feature>
<dbReference type="KEGG" id="asa:ASA_2402"/>
<evidence type="ECO:0000259" key="2">
    <source>
        <dbReference type="PROSITE" id="PS50263"/>
    </source>
</evidence>
<dbReference type="AlphaFoldDB" id="A4SNH5"/>
<evidence type="ECO:0000313" key="3">
    <source>
        <dbReference type="EMBL" id="ABO90447.1"/>
    </source>
</evidence>
<dbReference type="HOGENOM" id="CLU_030130_1_2_6"/>
<proteinExistence type="predicted"/>
<dbReference type="PROSITE" id="PS50263">
    <property type="entry name" value="CN_HYDROLASE"/>
    <property type="match status" value="1"/>
</dbReference>
<dbReference type="InterPro" id="IPR003010">
    <property type="entry name" value="C-N_Hydrolase"/>
</dbReference>
<dbReference type="InterPro" id="IPR045254">
    <property type="entry name" value="Nit1/2_C-N_Hydrolase"/>
</dbReference>
<dbReference type="eggNOG" id="COG0388">
    <property type="taxonomic scope" value="Bacteria"/>
</dbReference>
<dbReference type="EMBL" id="CP000644">
    <property type="protein sequence ID" value="ABO90447.1"/>
    <property type="molecule type" value="Genomic_DNA"/>
</dbReference>
<dbReference type="InterPro" id="IPR036526">
    <property type="entry name" value="C-N_Hydrolase_sf"/>
</dbReference>
<dbReference type="Proteomes" id="UP000000225">
    <property type="component" value="Chromosome"/>
</dbReference>
<accession>A4SNH5</accession>
<dbReference type="SUPFAM" id="SSF56317">
    <property type="entry name" value="Carbon-nitrogen hydrolase"/>
    <property type="match status" value="1"/>
</dbReference>
<dbReference type="GO" id="GO:0016811">
    <property type="term" value="F:hydrolase activity, acting on carbon-nitrogen (but not peptide) bonds, in linear amides"/>
    <property type="evidence" value="ECO:0007669"/>
    <property type="project" value="InterPro"/>
</dbReference>
<dbReference type="STRING" id="29491.GCA_000820065_01526"/>
<dbReference type="PANTHER" id="PTHR23088">
    <property type="entry name" value="NITRILASE-RELATED"/>
    <property type="match status" value="1"/>
</dbReference>
<keyword evidence="1 3" id="KW-0378">Hydrolase</keyword>
<protein>
    <submittedName>
        <fullName evidence="3">Amidohydrolase family protein</fullName>
    </submittedName>
</protein>
<dbReference type="Pfam" id="PF00795">
    <property type="entry name" value="CN_hydrolase"/>
    <property type="match status" value="1"/>
</dbReference>
<reference evidence="4" key="1">
    <citation type="journal article" date="2008" name="BMC Genomics">
        <title>The genome of Aeromonas salmonicida subsp. salmonicida A449: insights into the evolution of a fish pathogen.</title>
        <authorList>
            <person name="Reith M.E."/>
            <person name="Singh R.K."/>
            <person name="Curtis B."/>
            <person name="Boyd J.M."/>
            <person name="Bouevitch A."/>
            <person name="Kimball J."/>
            <person name="Munholland J."/>
            <person name="Murphy C."/>
            <person name="Sarty D."/>
            <person name="Williams J."/>
            <person name="Nash J.H."/>
            <person name="Johnson S.C."/>
            <person name="Brown L.L."/>
        </authorList>
    </citation>
    <scope>NUCLEOTIDE SEQUENCE [LARGE SCALE GENOMIC DNA]</scope>
    <source>
        <strain evidence="4">A449</strain>
    </source>
</reference>
<dbReference type="Gene3D" id="3.60.110.10">
    <property type="entry name" value="Carbon-nitrogen hydrolase"/>
    <property type="match status" value="1"/>
</dbReference>
<dbReference type="CDD" id="cd07572">
    <property type="entry name" value="nit"/>
    <property type="match status" value="1"/>
</dbReference>